<keyword evidence="1" id="KW-1133">Transmembrane helix</keyword>
<dbReference type="AlphaFoldDB" id="A0A371CP88"/>
<keyword evidence="1" id="KW-0472">Membrane</keyword>
<dbReference type="EMBL" id="KZ857493">
    <property type="protein sequence ID" value="RDX42094.1"/>
    <property type="molecule type" value="Genomic_DNA"/>
</dbReference>
<dbReference type="OrthoDB" id="3214103at2759"/>
<organism evidence="2 3">
    <name type="scientific">Lentinus brumalis</name>
    <dbReference type="NCBI Taxonomy" id="2498619"/>
    <lineage>
        <taxon>Eukaryota</taxon>
        <taxon>Fungi</taxon>
        <taxon>Dikarya</taxon>
        <taxon>Basidiomycota</taxon>
        <taxon>Agaricomycotina</taxon>
        <taxon>Agaricomycetes</taxon>
        <taxon>Polyporales</taxon>
        <taxon>Polyporaceae</taxon>
        <taxon>Lentinus</taxon>
    </lineage>
</organism>
<dbReference type="Proteomes" id="UP000256964">
    <property type="component" value="Unassembled WGS sequence"/>
</dbReference>
<feature type="transmembrane region" description="Helical" evidence="1">
    <location>
        <begin position="299"/>
        <end position="321"/>
    </location>
</feature>
<feature type="transmembrane region" description="Helical" evidence="1">
    <location>
        <begin position="341"/>
        <end position="364"/>
    </location>
</feature>
<reference evidence="2 3" key="1">
    <citation type="journal article" date="2018" name="Biotechnol. Biofuels">
        <title>Integrative visual omics of the white-rot fungus Polyporus brumalis exposes the biotechnological potential of its oxidative enzymes for delignifying raw plant biomass.</title>
        <authorList>
            <person name="Miyauchi S."/>
            <person name="Rancon A."/>
            <person name="Drula E."/>
            <person name="Hage H."/>
            <person name="Chaduli D."/>
            <person name="Favel A."/>
            <person name="Grisel S."/>
            <person name="Henrissat B."/>
            <person name="Herpoel-Gimbert I."/>
            <person name="Ruiz-Duenas F.J."/>
            <person name="Chevret D."/>
            <person name="Hainaut M."/>
            <person name="Lin J."/>
            <person name="Wang M."/>
            <person name="Pangilinan J."/>
            <person name="Lipzen A."/>
            <person name="Lesage-Meessen L."/>
            <person name="Navarro D."/>
            <person name="Riley R."/>
            <person name="Grigoriev I.V."/>
            <person name="Zhou S."/>
            <person name="Raouche S."/>
            <person name="Rosso M.N."/>
        </authorList>
    </citation>
    <scope>NUCLEOTIDE SEQUENCE [LARGE SCALE GENOMIC DNA]</scope>
    <source>
        <strain evidence="2 3">BRFM 1820</strain>
    </source>
</reference>
<feature type="transmembrane region" description="Helical" evidence="1">
    <location>
        <begin position="86"/>
        <end position="109"/>
    </location>
</feature>
<evidence type="ECO:0000313" key="2">
    <source>
        <dbReference type="EMBL" id="RDX42094.1"/>
    </source>
</evidence>
<evidence type="ECO:0000256" key="1">
    <source>
        <dbReference type="SAM" id="Phobius"/>
    </source>
</evidence>
<sequence length="448" mass="49054">MDSSPMFWPTTYLNISQAALANLSQVLDDTQWTVAAASVYEWSYLQTSMITVALLTMFLGLFTVLTVVAAYVLFSKGIKRKATAIMLVAIIIMWLSTLALWIVTLVAAVKAYSVLQVLTAQTSGHIANVQACLKSMTGSDSAYSCSSQDPLTELAGTEAYYAEDCTGTVSLMINVVIGDSIVWWRAWVLWPDNRVVRWVGVIMIFLTTISGAIDTSDACRAQQWIHMFNWVGGEGPVIANGGYRKGTMFTADLWGIIFGLFSLLTNVVATTLIAYRVWEHRRIIALYLKGSSRRSQVERTLALLAESGLLYCVLCVFVELYQLGYVAPALRDSAFSYGFYYVMSGCLVPLVGMYPTLIIIVCAVDKSLYEKANEDSVANLNASIVFNNASPSRRRETLSELVSATSASAYHDAVPEDVGRLSEPMKDAVHGTEEGALPTAVSVVDITR</sequence>
<protein>
    <submittedName>
        <fullName evidence="2">Uncharacterized protein</fullName>
    </submittedName>
</protein>
<feature type="transmembrane region" description="Helical" evidence="1">
    <location>
        <begin position="169"/>
        <end position="188"/>
    </location>
</feature>
<evidence type="ECO:0000313" key="3">
    <source>
        <dbReference type="Proteomes" id="UP000256964"/>
    </source>
</evidence>
<accession>A0A371CP88</accession>
<feature type="transmembrane region" description="Helical" evidence="1">
    <location>
        <begin position="195"/>
        <end position="213"/>
    </location>
</feature>
<feature type="transmembrane region" description="Helical" evidence="1">
    <location>
        <begin position="253"/>
        <end position="278"/>
    </location>
</feature>
<keyword evidence="1" id="KW-0812">Transmembrane</keyword>
<name>A0A371CP88_9APHY</name>
<gene>
    <name evidence="2" type="ORF">OH76DRAFT_1488944</name>
</gene>
<keyword evidence="3" id="KW-1185">Reference proteome</keyword>
<feature type="transmembrane region" description="Helical" evidence="1">
    <location>
        <begin position="49"/>
        <end position="74"/>
    </location>
</feature>
<proteinExistence type="predicted"/>